<feature type="domain" description="Rhodanese" evidence="2">
    <location>
        <begin position="54"/>
        <end position="162"/>
    </location>
</feature>
<proteinExistence type="predicted"/>
<dbReference type="Gene3D" id="3.40.250.10">
    <property type="entry name" value="Rhodanese-like domain"/>
    <property type="match status" value="1"/>
</dbReference>
<dbReference type="AlphaFoldDB" id="A0L7U0"/>
<dbReference type="Proteomes" id="UP000002586">
    <property type="component" value="Chromosome"/>
</dbReference>
<evidence type="ECO:0000259" key="2">
    <source>
        <dbReference type="PROSITE" id="PS50206"/>
    </source>
</evidence>
<dbReference type="Pfam" id="PF00581">
    <property type="entry name" value="Rhodanese"/>
    <property type="match status" value="1"/>
</dbReference>
<organism evidence="3 4">
    <name type="scientific">Magnetococcus marinus (strain ATCC BAA-1437 / JCM 17883 / MC-1)</name>
    <dbReference type="NCBI Taxonomy" id="156889"/>
    <lineage>
        <taxon>Bacteria</taxon>
        <taxon>Pseudomonadati</taxon>
        <taxon>Pseudomonadota</taxon>
        <taxon>Magnetococcia</taxon>
        <taxon>Magnetococcales</taxon>
        <taxon>Magnetococcaceae</taxon>
        <taxon>Magnetococcus</taxon>
    </lineage>
</organism>
<reference evidence="4" key="1">
    <citation type="journal article" date="2009" name="Appl. Environ. Microbiol.">
        <title>Complete genome sequence of the chemolithoautotrophic marine magnetotactic coccus strain MC-1.</title>
        <authorList>
            <person name="Schubbe S."/>
            <person name="Williams T.J."/>
            <person name="Xie G."/>
            <person name="Kiss H.E."/>
            <person name="Brettin T.S."/>
            <person name="Martinez D."/>
            <person name="Ross C.A."/>
            <person name="Schuler D."/>
            <person name="Cox B.L."/>
            <person name="Nealson K.H."/>
            <person name="Bazylinski D.A."/>
        </authorList>
    </citation>
    <scope>NUCLEOTIDE SEQUENCE [LARGE SCALE GENOMIC DNA]</scope>
    <source>
        <strain evidence="4">ATCC BAA-1437 / JCM 17883 / MC-1</strain>
    </source>
</reference>
<sequence precursor="true">MMLQVGMKQWMGMMALVVALMVSVPAQAGGNPEVPAAVDGVTIVDSEQVMAAMESGSAFLLDCRKASGFSGGTVPGSVNCQVATGDATLDDADVAATMEKLKAECAGLMDQPKDKAIITFCNGLTCWRSPKAALALTKLGFSNVQWYRLGMNDWKAQSLPIE</sequence>
<accession>A0L7U0</accession>
<dbReference type="CDD" id="cd00158">
    <property type="entry name" value="RHOD"/>
    <property type="match status" value="1"/>
</dbReference>
<feature type="signal peptide" evidence="1">
    <location>
        <begin position="1"/>
        <end position="28"/>
    </location>
</feature>
<dbReference type="PROSITE" id="PS50206">
    <property type="entry name" value="RHODANESE_3"/>
    <property type="match status" value="1"/>
</dbReference>
<dbReference type="STRING" id="156889.Mmc1_1524"/>
<dbReference type="InterPro" id="IPR001763">
    <property type="entry name" value="Rhodanese-like_dom"/>
</dbReference>
<keyword evidence="1" id="KW-0732">Signal</keyword>
<dbReference type="SUPFAM" id="SSF52821">
    <property type="entry name" value="Rhodanese/Cell cycle control phosphatase"/>
    <property type="match status" value="1"/>
</dbReference>
<evidence type="ECO:0000256" key="1">
    <source>
        <dbReference type="SAM" id="SignalP"/>
    </source>
</evidence>
<dbReference type="KEGG" id="mgm:Mmc1_1524"/>
<dbReference type="OrthoDB" id="176845at2"/>
<gene>
    <name evidence="3" type="ordered locus">Mmc1_1524</name>
</gene>
<evidence type="ECO:0000313" key="4">
    <source>
        <dbReference type="Proteomes" id="UP000002586"/>
    </source>
</evidence>
<dbReference type="SMART" id="SM00450">
    <property type="entry name" value="RHOD"/>
    <property type="match status" value="1"/>
</dbReference>
<dbReference type="InterPro" id="IPR036873">
    <property type="entry name" value="Rhodanese-like_dom_sf"/>
</dbReference>
<dbReference type="HOGENOM" id="CLU_089574_12_0_5"/>
<keyword evidence="4" id="KW-1185">Reference proteome</keyword>
<name>A0L7U0_MAGMM</name>
<feature type="chain" id="PRO_5002625918" evidence="1">
    <location>
        <begin position="29"/>
        <end position="162"/>
    </location>
</feature>
<dbReference type="RefSeq" id="WP_011713184.1">
    <property type="nucleotide sequence ID" value="NC_008576.1"/>
</dbReference>
<dbReference type="eggNOG" id="COG0607">
    <property type="taxonomic scope" value="Bacteria"/>
</dbReference>
<evidence type="ECO:0000313" key="3">
    <source>
        <dbReference type="EMBL" id="ABK44033.1"/>
    </source>
</evidence>
<dbReference type="EMBL" id="CP000471">
    <property type="protein sequence ID" value="ABK44033.1"/>
    <property type="molecule type" value="Genomic_DNA"/>
</dbReference>
<reference evidence="3 4" key="2">
    <citation type="journal article" date="2012" name="Int. J. Syst. Evol. Microbiol.">
        <title>Magnetococcus marinus gen. nov., sp. nov., a marine, magnetotactic bacterium that represents a novel lineage (Magnetococcaceae fam. nov.; Magnetococcales ord. nov.) at the base of the Alphaproteobacteria.</title>
        <authorList>
            <person name="Bazylinski D.A."/>
            <person name="Williams T.J."/>
            <person name="Lefevre C.T."/>
            <person name="Berg R.J."/>
            <person name="Zhang C.L."/>
            <person name="Bowser S.S."/>
            <person name="Dean A.J."/>
            <person name="Beveridge T.J."/>
        </authorList>
    </citation>
    <scope>NUCLEOTIDE SEQUENCE [LARGE SCALE GENOMIC DNA]</scope>
    <source>
        <strain evidence="4">ATCC BAA-1437 / JCM 17883 / MC-1</strain>
    </source>
</reference>
<protein>
    <submittedName>
        <fullName evidence="3">Rhodanese domain protein</fullName>
    </submittedName>
</protein>